<feature type="domain" description="SLH" evidence="4">
    <location>
        <begin position="1416"/>
        <end position="1478"/>
    </location>
</feature>
<keyword evidence="1" id="KW-0677">Repeat</keyword>
<name>A0A1G6UEF8_PEPNI</name>
<evidence type="ECO:0000259" key="4">
    <source>
        <dbReference type="PROSITE" id="PS51272"/>
    </source>
</evidence>
<dbReference type="InterPro" id="IPR013783">
    <property type="entry name" value="Ig-like_fold"/>
</dbReference>
<evidence type="ECO:0000256" key="1">
    <source>
        <dbReference type="ARBA" id="ARBA00022737"/>
    </source>
</evidence>
<keyword evidence="3" id="KW-0732">Signal</keyword>
<gene>
    <name evidence="5" type="ORF">SAMN04489866_10323</name>
</gene>
<feature type="region of interest" description="Disordered" evidence="2">
    <location>
        <begin position="1279"/>
        <end position="1437"/>
    </location>
</feature>
<feature type="compositionally biased region" description="Gly residues" evidence="2">
    <location>
        <begin position="1405"/>
        <end position="1414"/>
    </location>
</feature>
<dbReference type="Pfam" id="PF00395">
    <property type="entry name" value="SLH"/>
    <property type="match status" value="3"/>
</dbReference>
<dbReference type="Pfam" id="PF17936">
    <property type="entry name" value="Big_6"/>
    <property type="match status" value="1"/>
</dbReference>
<dbReference type="InterPro" id="IPR001119">
    <property type="entry name" value="SLH_dom"/>
</dbReference>
<feature type="compositionally biased region" description="Basic and acidic residues" evidence="2">
    <location>
        <begin position="1419"/>
        <end position="1437"/>
    </location>
</feature>
<reference evidence="5 6" key="1">
    <citation type="submission" date="2016-10" db="EMBL/GenBank/DDBJ databases">
        <authorList>
            <person name="de Groot N.N."/>
        </authorList>
    </citation>
    <scope>NUCLEOTIDE SEQUENCE [LARGE SCALE GENOMIC DNA]</scope>
    <source>
        <strain evidence="5 6">DSM 20475</strain>
    </source>
</reference>
<dbReference type="RefSeq" id="WP_091791298.1">
    <property type="nucleotide sequence ID" value="NZ_FNAF01000003.1"/>
</dbReference>
<sequence length="1652" mass="178049">MLKKLVSLVLALALLLSGIPPIPAQAQTEQPLDVQQMDDGSYVIKLSGASDYSLRSAFGLRRAPQNEPNSITPETDPDKFETRTVRVDFAELVNEVLKVDHVKFYVKSIPLNYLQEYTVTKEGNVASGDKVIGQNFEVPAPKMDYNPQFIVEFPDGRDARAVVEGWYKPLTDGGIYVIAVDFLAHTGVATEWYGASERPNAQAVYTYLANGEMLFNLPRENQNSILRKGYRWLWAGHDDPVYLQKLDPANILCSDHATADFTYHVKINGEKEGQLGTSNYFFKVTGDAYTGFTVTSREKVSVDFNAGKGKWKGQAPATQYTGHSLKLGESFIEGMGPISVPAKSDLTVPAAEAGQPENEFKGWSDTENGQVVDMDTYVVEKNTTFYAIYGPKAQGAVNAKYVDENNAEITDPKYHISGQDYSAERPGNVGETVGTDVASTAAAPKFLGYKVTGVEVTPAAGQTTATYTDPASATVTYKYKKLKDIIPAKNDDGTDNPDATEDVKATYKPVTMKVDGNKGSFQKGGSDVAGTEFVYYVNPVEGKSLDDVLTASGLTAKAKDDNANKINAAKPWTFKPAKTKADADVATSTVVSKDNFDAGVTMEVNFAQTKADQFKDKLKPVDIKVWKGEEITWKQGVALKEANEDLQKILDDGSTVVSDLGEGGTIAAPGTARTSTEANLPNGAKGNLKVAFDDGSSLAVNDQTVYVAPEKTKIVKEGEDGYVDPDKLPDNKVKVDIKLGEGVQAGTMKGKTTPVLYASFYLKSGTGLAGGDFPAVEAQEGYKQDSVAWDPTDQTKTWDADGAYVATAQAQTIADKVGEGNLAGVDFGVWKGDTIDWKKGVKVADTVTDNDLKDAIQGYLDNAKTKVTDATTPARSSDKVGEQKGNLTVTFSDGSTLTVKDQTIYVWEHKTENNDENKDDPKPDGNIQVSFAKGTGVTALDPANKTMTVKSGTALVDADFPKATVDAANGYVTPATWKGNGTDEGLTVSKTNSAFTATANKGKSDEPVIPYEPTDPAKPTDKDDPKIPTEDDNHKTIDKKDYVIVAFNVAPEESGTLTLGKVADKAVVSALVKKGTDWSKVTLPTTKAADSYTFWYWTAKTGAVADGDIRTAHFIKSGDEITPNDPALPDGFFKVTVGKGDGVKADDLFGKSYAVKENDKLAKDKFPKLTAEDNYRDPKWYNGDTAVENNKPEEVAITVETTFTAKATEVKFDKDHLVKIEFTKDPTKMTYTEGSDTDGKMELAGLEIKLTDENGVEKTIGAKDLADYGVTVAPAEGTDLTNAKDNDKHLTATAKGNDPTTATPLEAKSKGTLTVNLPKSDAPTINQPTAGDKTISGKGVPDASITVKDKNGDKIGETTVGKDSKWSVDVPKDKPLKKDDKITATQEEKGKTPTSAEATVKGKTSHGGGSGGGVIDTPSKPEPKPEKPSEGDLNKDDHYQYLIGYPDGTFAPNKGMTRAEVATMFTRLLKDRPVKGKSYAAGLSDIHAGDWYADTVGYAVEKGIVSGYPDGSFKPNQAITRAEFASIASRFAELTEEKDLTFSDLDASHWGYKAIRLAASNGWISGYPDNTFRPEQAITRAEVTSITNRMLNRSADLDWINAHSAKVIHFSDVSAGDWFFEPVMEASMGHDFTRDADGKTEHWTGLNGKSFI</sequence>
<accession>A0A1G6UEF8</accession>
<dbReference type="STRING" id="2741.SAMN04489866_10323"/>
<evidence type="ECO:0000313" key="6">
    <source>
        <dbReference type="Proteomes" id="UP000198995"/>
    </source>
</evidence>
<feature type="domain" description="SLH" evidence="4">
    <location>
        <begin position="1479"/>
        <end position="1537"/>
    </location>
</feature>
<dbReference type="OrthoDB" id="1699243at2"/>
<feature type="compositionally biased region" description="Basic and acidic residues" evidence="2">
    <location>
        <begin position="1018"/>
        <end position="1034"/>
    </location>
</feature>
<evidence type="ECO:0000256" key="2">
    <source>
        <dbReference type="SAM" id="MobiDB-lite"/>
    </source>
</evidence>
<dbReference type="InterPro" id="IPR051465">
    <property type="entry name" value="Cell_Envelope_Struct_Comp"/>
</dbReference>
<evidence type="ECO:0000313" key="5">
    <source>
        <dbReference type="EMBL" id="SDD39086.1"/>
    </source>
</evidence>
<dbReference type="InterPro" id="IPR041498">
    <property type="entry name" value="Big_6"/>
</dbReference>
<keyword evidence="6" id="KW-1185">Reference proteome</keyword>
<evidence type="ECO:0000256" key="3">
    <source>
        <dbReference type="SAM" id="SignalP"/>
    </source>
</evidence>
<protein>
    <submittedName>
        <fullName evidence="5">S-layer homology domain-containing protein</fullName>
    </submittedName>
</protein>
<organism evidence="5 6">
    <name type="scientific">Peptococcus niger</name>
    <dbReference type="NCBI Taxonomy" id="2741"/>
    <lineage>
        <taxon>Bacteria</taxon>
        <taxon>Bacillati</taxon>
        <taxon>Bacillota</taxon>
        <taxon>Clostridia</taxon>
        <taxon>Eubacteriales</taxon>
        <taxon>Peptococcaceae</taxon>
        <taxon>Peptococcus</taxon>
    </lineage>
</organism>
<feature type="domain" description="SLH" evidence="4">
    <location>
        <begin position="1538"/>
        <end position="1601"/>
    </location>
</feature>
<dbReference type="EMBL" id="FNAF01000003">
    <property type="protein sequence ID" value="SDD39086.1"/>
    <property type="molecule type" value="Genomic_DNA"/>
</dbReference>
<feature type="region of interest" description="Disordered" evidence="2">
    <location>
        <begin position="997"/>
        <end position="1034"/>
    </location>
</feature>
<dbReference type="Gene3D" id="2.60.40.10">
    <property type="entry name" value="Immunoglobulins"/>
    <property type="match status" value="1"/>
</dbReference>
<dbReference type="PROSITE" id="PS51272">
    <property type="entry name" value="SLH"/>
    <property type="match status" value="3"/>
</dbReference>
<feature type="chain" id="PRO_5011597136" evidence="3">
    <location>
        <begin position="27"/>
        <end position="1652"/>
    </location>
</feature>
<dbReference type="Proteomes" id="UP000198995">
    <property type="component" value="Unassembled WGS sequence"/>
</dbReference>
<proteinExistence type="predicted"/>
<dbReference type="PANTHER" id="PTHR43308">
    <property type="entry name" value="OUTER MEMBRANE PROTEIN ALPHA-RELATED"/>
    <property type="match status" value="1"/>
</dbReference>
<feature type="signal peptide" evidence="3">
    <location>
        <begin position="1"/>
        <end position="26"/>
    </location>
</feature>
<feature type="compositionally biased region" description="Polar residues" evidence="2">
    <location>
        <begin position="1311"/>
        <end position="1329"/>
    </location>
</feature>
<feature type="compositionally biased region" description="Basic and acidic residues" evidence="2">
    <location>
        <begin position="1347"/>
        <end position="1391"/>
    </location>
</feature>